<gene>
    <name evidence="2" type="ORF">B0H16DRAFT_874698</name>
</gene>
<name>A0AAD7N897_9AGAR</name>
<feature type="region of interest" description="Disordered" evidence="1">
    <location>
        <begin position="1"/>
        <end position="20"/>
    </location>
</feature>
<organism evidence="2 3">
    <name type="scientific">Mycena metata</name>
    <dbReference type="NCBI Taxonomy" id="1033252"/>
    <lineage>
        <taxon>Eukaryota</taxon>
        <taxon>Fungi</taxon>
        <taxon>Dikarya</taxon>
        <taxon>Basidiomycota</taxon>
        <taxon>Agaricomycotina</taxon>
        <taxon>Agaricomycetes</taxon>
        <taxon>Agaricomycetidae</taxon>
        <taxon>Agaricales</taxon>
        <taxon>Marasmiineae</taxon>
        <taxon>Mycenaceae</taxon>
        <taxon>Mycena</taxon>
    </lineage>
</organism>
<proteinExistence type="predicted"/>
<accession>A0AAD7N897</accession>
<dbReference type="AlphaFoldDB" id="A0AAD7N897"/>
<dbReference type="EMBL" id="JARKIB010000069">
    <property type="protein sequence ID" value="KAJ7749482.1"/>
    <property type="molecule type" value="Genomic_DNA"/>
</dbReference>
<comment type="caution">
    <text evidence="2">The sequence shown here is derived from an EMBL/GenBank/DDBJ whole genome shotgun (WGS) entry which is preliminary data.</text>
</comment>
<sequence>MPERRTMGGVQPRSRIVPPPPEFCTGHKAPGGAVPPYAPVATSYTGIHSYDASCPFSCFDTEERAVGLFWPVLKLCVIAVAADGGSRFRAGIRGVRVLLRGVALAHGCRHSPNGVRLLRTTAAIVGHALNGACIGTACGISPQDGYTISIELLHFWLLCFASGLVPRLGVVLLPYQNLRATLVPAPPKLGLESQVLESQSRWHSCLRSEPRSTVSLYYILLSFHLAGSSFAPSDSLLAFIRYSI</sequence>
<evidence type="ECO:0000313" key="3">
    <source>
        <dbReference type="Proteomes" id="UP001215598"/>
    </source>
</evidence>
<dbReference type="Proteomes" id="UP001215598">
    <property type="component" value="Unassembled WGS sequence"/>
</dbReference>
<keyword evidence="3" id="KW-1185">Reference proteome</keyword>
<protein>
    <submittedName>
        <fullName evidence="2">Uncharacterized protein</fullName>
    </submittedName>
</protein>
<reference evidence="2" key="1">
    <citation type="submission" date="2023-03" db="EMBL/GenBank/DDBJ databases">
        <title>Massive genome expansion in bonnet fungi (Mycena s.s.) driven by repeated elements and novel gene families across ecological guilds.</title>
        <authorList>
            <consortium name="Lawrence Berkeley National Laboratory"/>
            <person name="Harder C.B."/>
            <person name="Miyauchi S."/>
            <person name="Viragh M."/>
            <person name="Kuo A."/>
            <person name="Thoen E."/>
            <person name="Andreopoulos B."/>
            <person name="Lu D."/>
            <person name="Skrede I."/>
            <person name="Drula E."/>
            <person name="Henrissat B."/>
            <person name="Morin E."/>
            <person name="Kohler A."/>
            <person name="Barry K."/>
            <person name="LaButti K."/>
            <person name="Morin E."/>
            <person name="Salamov A."/>
            <person name="Lipzen A."/>
            <person name="Mereny Z."/>
            <person name="Hegedus B."/>
            <person name="Baldrian P."/>
            <person name="Stursova M."/>
            <person name="Weitz H."/>
            <person name="Taylor A."/>
            <person name="Grigoriev I.V."/>
            <person name="Nagy L.G."/>
            <person name="Martin F."/>
            <person name="Kauserud H."/>
        </authorList>
    </citation>
    <scope>NUCLEOTIDE SEQUENCE</scope>
    <source>
        <strain evidence="2">CBHHK182m</strain>
    </source>
</reference>
<evidence type="ECO:0000256" key="1">
    <source>
        <dbReference type="SAM" id="MobiDB-lite"/>
    </source>
</evidence>
<evidence type="ECO:0000313" key="2">
    <source>
        <dbReference type="EMBL" id="KAJ7749482.1"/>
    </source>
</evidence>